<sequence length="84" mass="9392">FLAVAAFCTLQTAFVGPRGEPTAAPRGMALQQQVLPKDFAERYPWSEVPKDGQRPWWLADSSYVGGFTMLFFVSHGFNVLGFYD</sequence>
<protein>
    <submittedName>
        <fullName evidence="2">Uncharacterized protein</fullName>
    </submittedName>
</protein>
<feature type="transmembrane region" description="Helical" evidence="1">
    <location>
        <begin position="63"/>
        <end position="83"/>
    </location>
</feature>
<accession>Q5ENK8</accession>
<keyword evidence="1" id="KW-0472">Membrane</keyword>
<keyword evidence="1" id="KW-1133">Transmembrane helix</keyword>
<feature type="non-terminal residue" evidence="2">
    <location>
        <position position="1"/>
    </location>
</feature>
<evidence type="ECO:0000313" key="2">
    <source>
        <dbReference type="EMBL" id="AAW79385.1"/>
    </source>
</evidence>
<dbReference type="EMBL" id="AY826924">
    <property type="protein sequence ID" value="AAW79385.1"/>
    <property type="molecule type" value="mRNA"/>
</dbReference>
<reference evidence="2" key="1">
    <citation type="journal article" date="2005" name="J. Mol. Biol.">
        <title>Complex protein targeting to dinoflagellate plastids.</title>
        <authorList>
            <person name="Patron N.J."/>
            <person name="Waller R.F."/>
            <person name="Archibald J.M."/>
            <person name="Keeling P.J."/>
        </authorList>
    </citation>
    <scope>NUCLEOTIDE SEQUENCE</scope>
</reference>
<dbReference type="AlphaFoldDB" id="Q5ENK8"/>
<keyword evidence="1" id="KW-0812">Transmembrane</keyword>
<organism evidence="2">
    <name type="scientific">Kryptoperidinium triquetrum</name>
    <name type="common">Dinoflagellate</name>
    <name type="synonym">Heterocapsa triquetra</name>
    <dbReference type="NCBI Taxonomy" id="66468"/>
    <lineage>
        <taxon>Eukaryota</taxon>
        <taxon>Sar</taxon>
        <taxon>Alveolata</taxon>
        <taxon>Dinophyceae</taxon>
        <taxon>Peridiniales</taxon>
        <taxon>Kryptoperidiniaceae</taxon>
        <taxon>Kryptoperidinium</taxon>
    </lineage>
</organism>
<name>Q5ENK8_KRYTR</name>
<proteinExistence type="evidence at transcript level"/>
<evidence type="ECO:0000256" key="1">
    <source>
        <dbReference type="SAM" id="Phobius"/>
    </source>
</evidence>